<keyword evidence="7" id="KW-1185">Reference proteome</keyword>
<evidence type="ECO:0000313" key="7">
    <source>
        <dbReference type="Proteomes" id="UP000679307"/>
    </source>
</evidence>
<reference evidence="6 7" key="1">
    <citation type="submission" date="2021-05" db="EMBL/GenBank/DDBJ databases">
        <title>Complete genome of Nocardioides aquaticus KCTC 9944T isolated from meromictic and hypersaline Ekho Lake, Antarctica.</title>
        <authorList>
            <person name="Hwang K."/>
            <person name="Kim K.M."/>
            <person name="Choe H."/>
        </authorList>
    </citation>
    <scope>NUCLEOTIDE SEQUENCE [LARGE SCALE GENOMIC DNA]</scope>
    <source>
        <strain evidence="6 7">KCTC 9944</strain>
    </source>
</reference>
<evidence type="ECO:0000256" key="1">
    <source>
        <dbReference type="ARBA" id="ARBA00004651"/>
    </source>
</evidence>
<dbReference type="RefSeq" id="WP_214057318.1">
    <property type="nucleotide sequence ID" value="NZ_BAAAHS010000049.1"/>
</dbReference>
<gene>
    <name evidence="6" type="ORF">ENKNEFLB_04468</name>
</gene>
<evidence type="ECO:0008006" key="8">
    <source>
        <dbReference type="Google" id="ProtNLM"/>
    </source>
</evidence>
<dbReference type="InterPro" id="IPR010343">
    <property type="entry name" value="ArAE_1"/>
</dbReference>
<keyword evidence="4" id="KW-1133">Transmembrane helix</keyword>
<sequence>MSTHGQDVTTAEVGRRTPHVWSTTWWRERLHDAVFWTDVTQLAKTVLAATLAWVLATSVFRLEQAFLAPWAALLVVNSTVYRTLSQGGRQVAATVLGVLVASAAGQALGLDVASVAVAMAVGLAIGSVALLEGQETTVAATALVVLTTGFSDDDSVLLARLLDTGVGIGVGIGVNLLVWPPLRRRTAIAAMDAIDDAIGGLLVDMADGVRRGVTTQDATAWVERTRDLDDDLDAAWALVRQARESARLNPRRSARGWRDPAAWHSLLKRMEQAIAECRSLARTLSLGVESGSEWDDGFRVRFVTLLHESGKAVEDADHQPLVELRERLDVFVDDLTEAGLPARLWPEYGGVLTNLRNVLNAMDEVARANPLGQPPLPFRLRRAAEQAQPR</sequence>
<evidence type="ECO:0000313" key="6">
    <source>
        <dbReference type="EMBL" id="QVT82049.1"/>
    </source>
</evidence>
<comment type="subcellular location">
    <subcellularLocation>
        <location evidence="1">Cell membrane</location>
        <topology evidence="1">Multi-pass membrane protein</topology>
    </subcellularLocation>
</comment>
<dbReference type="EMBL" id="CP075371">
    <property type="protein sequence ID" value="QVT82049.1"/>
    <property type="molecule type" value="Genomic_DNA"/>
</dbReference>
<dbReference type="Pfam" id="PF06081">
    <property type="entry name" value="ArAE_1"/>
    <property type="match status" value="1"/>
</dbReference>
<evidence type="ECO:0000256" key="5">
    <source>
        <dbReference type="ARBA" id="ARBA00023136"/>
    </source>
</evidence>
<keyword evidence="5" id="KW-0472">Membrane</keyword>
<organism evidence="6 7">
    <name type="scientific">Nocardioides aquaticus</name>
    <dbReference type="NCBI Taxonomy" id="160826"/>
    <lineage>
        <taxon>Bacteria</taxon>
        <taxon>Bacillati</taxon>
        <taxon>Actinomycetota</taxon>
        <taxon>Actinomycetes</taxon>
        <taxon>Propionibacteriales</taxon>
        <taxon>Nocardioidaceae</taxon>
        <taxon>Nocardioides</taxon>
    </lineage>
</organism>
<evidence type="ECO:0000256" key="2">
    <source>
        <dbReference type="ARBA" id="ARBA00022475"/>
    </source>
</evidence>
<evidence type="ECO:0000256" key="3">
    <source>
        <dbReference type="ARBA" id="ARBA00022692"/>
    </source>
</evidence>
<dbReference type="Proteomes" id="UP000679307">
    <property type="component" value="Chromosome"/>
</dbReference>
<keyword evidence="3" id="KW-0812">Transmembrane</keyword>
<protein>
    <recommendedName>
        <fullName evidence="8">FUSC family protein</fullName>
    </recommendedName>
</protein>
<proteinExistence type="predicted"/>
<evidence type="ECO:0000256" key="4">
    <source>
        <dbReference type="ARBA" id="ARBA00022989"/>
    </source>
</evidence>
<name>A0ABX8ENG5_9ACTN</name>
<accession>A0ABX8ENG5</accession>
<keyword evidence="2" id="KW-1003">Cell membrane</keyword>